<dbReference type="EMBL" id="BSNK01000002">
    <property type="protein sequence ID" value="GLQ24147.1"/>
    <property type="molecule type" value="Genomic_DNA"/>
</dbReference>
<reference evidence="2" key="2">
    <citation type="submission" date="2023-01" db="EMBL/GenBank/DDBJ databases">
        <title>Draft genome sequence of Algimonas ampicilliniresistens strain NBRC 108219.</title>
        <authorList>
            <person name="Sun Q."/>
            <person name="Mori K."/>
        </authorList>
    </citation>
    <scope>NUCLEOTIDE SEQUENCE</scope>
    <source>
        <strain evidence="2">NBRC 108219</strain>
    </source>
</reference>
<organism evidence="2 3">
    <name type="scientific">Algimonas ampicilliniresistens</name>
    <dbReference type="NCBI Taxonomy" id="1298735"/>
    <lineage>
        <taxon>Bacteria</taxon>
        <taxon>Pseudomonadati</taxon>
        <taxon>Pseudomonadota</taxon>
        <taxon>Alphaproteobacteria</taxon>
        <taxon>Maricaulales</taxon>
        <taxon>Robiginitomaculaceae</taxon>
        <taxon>Algimonas</taxon>
    </lineage>
</organism>
<keyword evidence="3" id="KW-1185">Reference proteome</keyword>
<dbReference type="InterPro" id="IPR010642">
    <property type="entry name" value="Invasion_prot_B"/>
</dbReference>
<dbReference type="Proteomes" id="UP001161391">
    <property type="component" value="Unassembled WGS sequence"/>
</dbReference>
<dbReference type="InterPro" id="IPR038696">
    <property type="entry name" value="IalB_sf"/>
</dbReference>
<protein>
    <recommendedName>
        <fullName evidence="4">Invasion associated locus B (IalB) protein</fullName>
    </recommendedName>
</protein>
<reference evidence="2" key="1">
    <citation type="journal article" date="2014" name="Int. J. Syst. Evol. Microbiol.">
        <title>Complete genome of a new Firmicutes species belonging to the dominant human colonic microbiota ('Ruminococcus bicirculans') reveals two chromosomes and a selective capacity to utilize plant glucans.</title>
        <authorList>
            <consortium name="NISC Comparative Sequencing Program"/>
            <person name="Wegmann U."/>
            <person name="Louis P."/>
            <person name="Goesmann A."/>
            <person name="Henrissat B."/>
            <person name="Duncan S.H."/>
            <person name="Flint H.J."/>
        </authorList>
    </citation>
    <scope>NUCLEOTIDE SEQUENCE</scope>
    <source>
        <strain evidence="2">NBRC 108219</strain>
    </source>
</reference>
<name>A0ABQ5VAP1_9PROT</name>
<sequence length="171" mass="18451">MKRLFLSALIALSLSPALLPHSAQANAPSVEGQHGDWMVYSRGGGEAKMCYAVSRATTQSPPNVKHGDIFFLVSNWANGDAFEQPSLMTGFPLKPARAPKARVGSTSISMYGAQNEAFIAETADERRLVSRMRKGANMTVEAVSVRGTEVSYNFSLKGITAALRQTKALCR</sequence>
<evidence type="ECO:0008006" key="4">
    <source>
        <dbReference type="Google" id="ProtNLM"/>
    </source>
</evidence>
<comment type="caution">
    <text evidence="2">The sequence shown here is derived from an EMBL/GenBank/DDBJ whole genome shotgun (WGS) entry which is preliminary data.</text>
</comment>
<gene>
    <name evidence="2" type="ORF">GCM10007853_20210</name>
</gene>
<dbReference type="Pfam" id="PF06776">
    <property type="entry name" value="IalB"/>
    <property type="match status" value="1"/>
</dbReference>
<evidence type="ECO:0000313" key="3">
    <source>
        <dbReference type="Proteomes" id="UP001161391"/>
    </source>
</evidence>
<feature type="chain" id="PRO_5046502421" description="Invasion associated locus B (IalB) protein" evidence="1">
    <location>
        <begin position="28"/>
        <end position="171"/>
    </location>
</feature>
<dbReference type="Gene3D" id="2.60.40.1880">
    <property type="entry name" value="Invasion associated locus B (IalB) protein"/>
    <property type="match status" value="1"/>
</dbReference>
<evidence type="ECO:0000313" key="2">
    <source>
        <dbReference type="EMBL" id="GLQ24147.1"/>
    </source>
</evidence>
<proteinExistence type="predicted"/>
<accession>A0ABQ5VAP1</accession>
<keyword evidence="1" id="KW-0732">Signal</keyword>
<feature type="signal peptide" evidence="1">
    <location>
        <begin position="1"/>
        <end position="27"/>
    </location>
</feature>
<dbReference type="RefSeq" id="WP_284390284.1">
    <property type="nucleotide sequence ID" value="NZ_BSNK01000002.1"/>
</dbReference>
<evidence type="ECO:0000256" key="1">
    <source>
        <dbReference type="SAM" id="SignalP"/>
    </source>
</evidence>